<feature type="binding site" evidence="6">
    <location>
        <position position="96"/>
    </location>
    <ligand>
        <name>Mg(2+)</name>
        <dbReference type="ChEBI" id="CHEBI:18420"/>
        <label>1</label>
        <note>catalytic</note>
    </ligand>
</feature>
<accession>A0A6A5YJB6</accession>
<comment type="pathway">
    <text evidence="7">Polyol metabolism; myo-inositol biosynthesis; myo-inositol from D-glucose 6-phosphate: step 2/2.</text>
</comment>
<dbReference type="Gene3D" id="3.30.540.10">
    <property type="entry name" value="Fructose-1,6-Bisphosphatase, subunit A, domain 1"/>
    <property type="match status" value="1"/>
</dbReference>
<comment type="similarity">
    <text evidence="3 7">Belongs to the inositol monophosphatase superfamily.</text>
</comment>
<organism evidence="8 9">
    <name type="scientific">Lophiotrema nucula</name>
    <dbReference type="NCBI Taxonomy" id="690887"/>
    <lineage>
        <taxon>Eukaryota</taxon>
        <taxon>Fungi</taxon>
        <taxon>Dikarya</taxon>
        <taxon>Ascomycota</taxon>
        <taxon>Pezizomycotina</taxon>
        <taxon>Dothideomycetes</taxon>
        <taxon>Pleosporomycetidae</taxon>
        <taxon>Pleosporales</taxon>
        <taxon>Lophiotremataceae</taxon>
        <taxon>Lophiotrema</taxon>
    </lineage>
</organism>
<dbReference type="PANTHER" id="PTHR20854">
    <property type="entry name" value="INOSITOL MONOPHOSPHATASE"/>
    <property type="match status" value="1"/>
</dbReference>
<protein>
    <recommendedName>
        <fullName evidence="7">Inositol-1-monophosphatase</fullName>
        <ecNumber evidence="7">3.1.3.25</ecNumber>
    </recommendedName>
</protein>
<dbReference type="EC" id="3.1.3.25" evidence="7"/>
<evidence type="ECO:0000256" key="4">
    <source>
        <dbReference type="ARBA" id="ARBA00022723"/>
    </source>
</evidence>
<dbReference type="GO" id="GO:0046872">
    <property type="term" value="F:metal ion binding"/>
    <property type="evidence" value="ECO:0007669"/>
    <property type="project" value="UniProtKB-KW"/>
</dbReference>
<dbReference type="Gene3D" id="3.40.190.80">
    <property type="match status" value="1"/>
</dbReference>
<dbReference type="CDD" id="cd01639">
    <property type="entry name" value="IMPase"/>
    <property type="match status" value="1"/>
</dbReference>
<evidence type="ECO:0000313" key="9">
    <source>
        <dbReference type="Proteomes" id="UP000799770"/>
    </source>
</evidence>
<evidence type="ECO:0000256" key="1">
    <source>
        <dbReference type="ARBA" id="ARBA00001033"/>
    </source>
</evidence>
<keyword evidence="5 6" id="KW-0460">Magnesium</keyword>
<dbReference type="InterPro" id="IPR000760">
    <property type="entry name" value="Inositol_monophosphatase-like"/>
</dbReference>
<evidence type="ECO:0000313" key="8">
    <source>
        <dbReference type="EMBL" id="KAF2106301.1"/>
    </source>
</evidence>
<evidence type="ECO:0000256" key="5">
    <source>
        <dbReference type="ARBA" id="ARBA00022842"/>
    </source>
</evidence>
<evidence type="ECO:0000256" key="7">
    <source>
        <dbReference type="RuleBase" id="RU364068"/>
    </source>
</evidence>
<keyword evidence="9" id="KW-1185">Reference proteome</keyword>
<feature type="binding site" evidence="6">
    <location>
        <position position="256"/>
    </location>
    <ligand>
        <name>Mg(2+)</name>
        <dbReference type="ChEBI" id="CHEBI:18420"/>
        <label>1</label>
        <note>catalytic</note>
    </ligand>
</feature>
<dbReference type="UniPathway" id="UPA00823">
    <property type="reaction ID" value="UER00788"/>
</dbReference>
<dbReference type="FunFam" id="3.30.540.10:FF:000004">
    <property type="entry name" value="Inositol-1-monophosphatase"/>
    <property type="match status" value="1"/>
</dbReference>
<feature type="binding site" evidence="6">
    <location>
        <position position="115"/>
    </location>
    <ligand>
        <name>Mg(2+)</name>
        <dbReference type="ChEBI" id="CHEBI:18420"/>
        <label>1</label>
        <note>catalytic</note>
    </ligand>
</feature>
<dbReference type="OrthoDB" id="10254945at2759"/>
<reference evidence="8" key="1">
    <citation type="journal article" date="2020" name="Stud. Mycol.">
        <title>101 Dothideomycetes genomes: a test case for predicting lifestyles and emergence of pathogens.</title>
        <authorList>
            <person name="Haridas S."/>
            <person name="Albert R."/>
            <person name="Binder M."/>
            <person name="Bloem J."/>
            <person name="Labutti K."/>
            <person name="Salamov A."/>
            <person name="Andreopoulos B."/>
            <person name="Baker S."/>
            <person name="Barry K."/>
            <person name="Bills G."/>
            <person name="Bluhm B."/>
            <person name="Cannon C."/>
            <person name="Castanera R."/>
            <person name="Culley D."/>
            <person name="Daum C."/>
            <person name="Ezra D."/>
            <person name="Gonzalez J."/>
            <person name="Henrissat B."/>
            <person name="Kuo A."/>
            <person name="Liang C."/>
            <person name="Lipzen A."/>
            <person name="Lutzoni F."/>
            <person name="Magnuson J."/>
            <person name="Mondo S."/>
            <person name="Nolan M."/>
            <person name="Ohm R."/>
            <person name="Pangilinan J."/>
            <person name="Park H.-J."/>
            <person name="Ramirez L."/>
            <person name="Alfaro M."/>
            <person name="Sun H."/>
            <person name="Tritt A."/>
            <person name="Yoshinaga Y."/>
            <person name="Zwiers L.-H."/>
            <person name="Turgeon B."/>
            <person name="Goodwin S."/>
            <person name="Spatafora J."/>
            <person name="Crous P."/>
            <person name="Grigoriev I."/>
        </authorList>
    </citation>
    <scope>NUCLEOTIDE SEQUENCE</scope>
    <source>
        <strain evidence="8">CBS 627.86</strain>
    </source>
</reference>
<dbReference type="PANTHER" id="PTHR20854:SF4">
    <property type="entry name" value="INOSITOL-1-MONOPHOSPHATASE-RELATED"/>
    <property type="match status" value="1"/>
</dbReference>
<dbReference type="FunFam" id="3.40.190.80:FF:000012">
    <property type="entry name" value="Inositol-1-monophosphatase"/>
    <property type="match status" value="1"/>
</dbReference>
<dbReference type="InterPro" id="IPR033942">
    <property type="entry name" value="IMPase"/>
</dbReference>
<comment type="cofactor">
    <cofactor evidence="2 6 7">
        <name>Mg(2+)</name>
        <dbReference type="ChEBI" id="CHEBI:18420"/>
    </cofactor>
</comment>
<dbReference type="PROSITE" id="PS00630">
    <property type="entry name" value="IMP_2"/>
    <property type="match status" value="1"/>
</dbReference>
<feature type="binding site" evidence="6">
    <location>
        <position position="113"/>
    </location>
    <ligand>
        <name>Mg(2+)</name>
        <dbReference type="ChEBI" id="CHEBI:18420"/>
        <label>1</label>
        <note>catalytic</note>
    </ligand>
</feature>
<dbReference type="InterPro" id="IPR020550">
    <property type="entry name" value="Inositol_monophosphatase_CS"/>
</dbReference>
<dbReference type="GO" id="GO:0046854">
    <property type="term" value="P:phosphatidylinositol phosphate biosynthetic process"/>
    <property type="evidence" value="ECO:0007669"/>
    <property type="project" value="InterPro"/>
</dbReference>
<dbReference type="Pfam" id="PF00459">
    <property type="entry name" value="Inositol_P"/>
    <property type="match status" value="1"/>
</dbReference>
<dbReference type="Proteomes" id="UP000799770">
    <property type="component" value="Unassembled WGS sequence"/>
</dbReference>
<name>A0A6A5YJB6_9PLEO</name>
<dbReference type="GO" id="GO:0007165">
    <property type="term" value="P:signal transduction"/>
    <property type="evidence" value="ECO:0007669"/>
    <property type="project" value="TreeGrafter"/>
</dbReference>
<evidence type="ECO:0000256" key="2">
    <source>
        <dbReference type="ARBA" id="ARBA00001946"/>
    </source>
</evidence>
<keyword evidence="7" id="KW-0378">Hydrolase</keyword>
<dbReference type="GO" id="GO:0008934">
    <property type="term" value="F:inositol monophosphate 1-phosphatase activity"/>
    <property type="evidence" value="ECO:0007669"/>
    <property type="project" value="InterPro"/>
</dbReference>
<evidence type="ECO:0000256" key="6">
    <source>
        <dbReference type="PIRSR" id="PIRSR600760-2"/>
    </source>
</evidence>
<comment type="catalytic activity">
    <reaction evidence="1 7">
        <text>a myo-inositol phosphate + H2O = myo-inositol + phosphate</text>
        <dbReference type="Rhea" id="RHEA:24056"/>
        <dbReference type="ChEBI" id="CHEBI:15377"/>
        <dbReference type="ChEBI" id="CHEBI:17268"/>
        <dbReference type="ChEBI" id="CHEBI:43474"/>
        <dbReference type="ChEBI" id="CHEBI:84139"/>
        <dbReference type="EC" id="3.1.3.25"/>
    </reaction>
</comment>
<dbReference type="PRINTS" id="PR00377">
    <property type="entry name" value="IMPHPHTASES"/>
</dbReference>
<dbReference type="EMBL" id="ML977364">
    <property type="protein sequence ID" value="KAF2106301.1"/>
    <property type="molecule type" value="Genomic_DNA"/>
</dbReference>
<sequence>MSPDYTAPSSPAIPSDLEPALSKYGLTIYDLLGIKDLFVTIAHTGGGMMRAADPCVNSTDQKNNSSDLVTETDKAVEAMVQCRLATTYPNILFFGEETHGGQKLTDEPTFVCDPIDGTINFVHGFPNYAISLALVINKKPVVGVVMKPAYGDYYSAVKGQGAFYTNPMGKSLRLPLRAPAPLSLHKALFSVEWGNQRSGPNWALRTDIFVKLLTSQSEGGAMCRSDRSSGSAALDFCYVAAGQLDFFFEAGVYAWDVAAGWCILEEAGGIVASANPGDWDPMLEGRLYFAVRGAKKEDQRKTVEDLWAMMGERRFVY</sequence>
<gene>
    <name evidence="8" type="ORF">BDV96DRAFT_508119</name>
</gene>
<dbReference type="AlphaFoldDB" id="A0A6A5YJB6"/>
<proteinExistence type="inferred from homology"/>
<dbReference type="GO" id="GO:0006021">
    <property type="term" value="P:inositol biosynthetic process"/>
    <property type="evidence" value="ECO:0007669"/>
    <property type="project" value="UniProtKB-UniPathway"/>
</dbReference>
<dbReference type="SUPFAM" id="SSF56655">
    <property type="entry name" value="Carbohydrate phosphatase"/>
    <property type="match status" value="1"/>
</dbReference>
<keyword evidence="4 6" id="KW-0479">Metal-binding</keyword>
<evidence type="ECO:0000256" key="3">
    <source>
        <dbReference type="ARBA" id="ARBA00009759"/>
    </source>
</evidence>
<feature type="binding site" evidence="6">
    <location>
        <position position="116"/>
    </location>
    <ligand>
        <name>Mg(2+)</name>
        <dbReference type="ChEBI" id="CHEBI:18420"/>
        <label>1</label>
        <note>catalytic</note>
    </ligand>
</feature>